<evidence type="ECO:0000313" key="1">
    <source>
        <dbReference type="EMBL" id="MDN4495321.1"/>
    </source>
</evidence>
<accession>A0ABT8GV83</accession>
<organism evidence="1 2">
    <name type="scientific">Ureibacillus aquaedulcis</name>
    <dbReference type="NCBI Taxonomy" id="3058421"/>
    <lineage>
        <taxon>Bacteria</taxon>
        <taxon>Bacillati</taxon>
        <taxon>Bacillota</taxon>
        <taxon>Bacilli</taxon>
        <taxon>Bacillales</taxon>
        <taxon>Caryophanaceae</taxon>
        <taxon>Ureibacillus</taxon>
    </lineage>
</organism>
<dbReference type="Proteomes" id="UP001172743">
    <property type="component" value="Unassembled WGS sequence"/>
</dbReference>
<gene>
    <name evidence="1" type="ORF">QYB95_17360</name>
</gene>
<dbReference type="RefSeq" id="WP_301139638.1">
    <property type="nucleotide sequence ID" value="NZ_JAUHTQ010000019.1"/>
</dbReference>
<reference evidence="1" key="1">
    <citation type="submission" date="2023-07" db="EMBL/GenBank/DDBJ databases">
        <title>Ureibacillus sp. isolated from freshwater well.</title>
        <authorList>
            <person name="Kirdat K."/>
            <person name="Bhatt A."/>
            <person name="Teware R."/>
            <person name="Bhavsar Y."/>
            <person name="Yadav A."/>
        </authorList>
    </citation>
    <scope>NUCLEOTIDE SEQUENCE</scope>
    <source>
        <strain evidence="1">BA0131</strain>
    </source>
</reference>
<dbReference type="EMBL" id="JAUHTQ010000019">
    <property type="protein sequence ID" value="MDN4495321.1"/>
    <property type="molecule type" value="Genomic_DNA"/>
</dbReference>
<protein>
    <submittedName>
        <fullName evidence="1">Uncharacterized protein</fullName>
    </submittedName>
</protein>
<proteinExistence type="predicted"/>
<comment type="caution">
    <text evidence="1">The sequence shown here is derived from an EMBL/GenBank/DDBJ whole genome shotgun (WGS) entry which is preliminary data.</text>
</comment>
<evidence type="ECO:0000313" key="2">
    <source>
        <dbReference type="Proteomes" id="UP001172743"/>
    </source>
</evidence>
<name>A0ABT8GV83_9BACL</name>
<sequence length="109" mass="12408">MNNNIVEVAIPEWFENDELVALTTIVDEQDATVGVLLAGDNLDKHRPYLPVVRVYSITLQNGKYEFTKEMSAFSFNSKEEAINFTTKFSSYTTINLFVDLLKKQINIAI</sequence>
<keyword evidence="2" id="KW-1185">Reference proteome</keyword>